<dbReference type="Proteomes" id="UP000095283">
    <property type="component" value="Unplaced"/>
</dbReference>
<feature type="transmembrane region" description="Helical" evidence="1">
    <location>
        <begin position="117"/>
        <end position="143"/>
    </location>
</feature>
<reference evidence="4" key="1">
    <citation type="submission" date="2016-11" db="UniProtKB">
        <authorList>
            <consortium name="WormBaseParasite"/>
        </authorList>
    </citation>
    <scope>IDENTIFICATION</scope>
</reference>
<organism evidence="3 4">
    <name type="scientific">Heterorhabditis bacteriophora</name>
    <name type="common">Entomopathogenic nematode worm</name>
    <dbReference type="NCBI Taxonomy" id="37862"/>
    <lineage>
        <taxon>Eukaryota</taxon>
        <taxon>Metazoa</taxon>
        <taxon>Ecdysozoa</taxon>
        <taxon>Nematoda</taxon>
        <taxon>Chromadorea</taxon>
        <taxon>Rhabditida</taxon>
        <taxon>Rhabditina</taxon>
        <taxon>Rhabditomorpha</taxon>
        <taxon>Strongyloidea</taxon>
        <taxon>Heterorhabditidae</taxon>
        <taxon>Heterorhabditis</taxon>
    </lineage>
</organism>
<dbReference type="AlphaFoldDB" id="A0A1I7XJM2"/>
<keyword evidence="3" id="KW-1185">Reference proteome</keyword>
<name>A0A1I7XJM2_HETBA</name>
<keyword evidence="1" id="KW-0812">Transmembrane</keyword>
<proteinExistence type="predicted"/>
<sequence>MFILLSSIFSFILSFRCTSSLYWVCFRWSKLFKSRLVSALGQHAHIYSYTGAFVLFILFAGKLTIHSYYSVDPSISHAVREVNKYSHVDAALESSIRHTADADAVIHMRLFRAQRNFYISGFALLLFLSVPCKGVMIYIYIYIYNYLIM</sequence>
<dbReference type="InterPro" id="IPR040463">
    <property type="entry name" value="BAP29/BAP31_N"/>
</dbReference>
<keyword evidence="1" id="KW-0472">Membrane</keyword>
<protein>
    <submittedName>
        <fullName evidence="4">Endoplasmic reticulum transmembrane protein</fullName>
    </submittedName>
</protein>
<evidence type="ECO:0000256" key="1">
    <source>
        <dbReference type="SAM" id="Phobius"/>
    </source>
</evidence>
<evidence type="ECO:0000313" key="3">
    <source>
        <dbReference type="Proteomes" id="UP000095283"/>
    </source>
</evidence>
<evidence type="ECO:0000313" key="4">
    <source>
        <dbReference type="WBParaSite" id="Hba_17516"/>
    </source>
</evidence>
<dbReference type="Pfam" id="PF05529">
    <property type="entry name" value="Bap31"/>
    <property type="match status" value="1"/>
</dbReference>
<feature type="transmembrane region" description="Helical" evidence="1">
    <location>
        <begin position="44"/>
        <end position="65"/>
    </location>
</feature>
<accession>A0A1I7XJM2</accession>
<keyword evidence="1" id="KW-1133">Transmembrane helix</keyword>
<evidence type="ECO:0000259" key="2">
    <source>
        <dbReference type="Pfam" id="PF05529"/>
    </source>
</evidence>
<feature type="domain" description="BAP29/BAP31 transmembrane" evidence="2">
    <location>
        <begin position="27"/>
        <end position="130"/>
    </location>
</feature>
<dbReference type="WBParaSite" id="Hba_17516">
    <property type="protein sequence ID" value="Hba_17516"/>
    <property type="gene ID" value="Hba_17516"/>
</dbReference>